<dbReference type="PANTHER" id="PTHR36949:SF1">
    <property type="entry name" value="ANAPHASE-PROMOTING COMPLEX SUBUNIT 1-RELATED"/>
    <property type="match status" value="1"/>
</dbReference>
<dbReference type="Pfam" id="PF26288">
    <property type="entry name" value="WHD_lin-66"/>
    <property type="match status" value="1"/>
</dbReference>
<protein>
    <submittedName>
        <fullName evidence="3">(pine wood nematode) hypothetical protein</fullName>
    </submittedName>
</protein>
<feature type="region of interest" description="Disordered" evidence="1">
    <location>
        <begin position="99"/>
        <end position="124"/>
    </location>
</feature>
<feature type="region of interest" description="Disordered" evidence="1">
    <location>
        <begin position="480"/>
        <end position="533"/>
    </location>
</feature>
<accession>A0A1I7S3Z2</accession>
<evidence type="ECO:0000256" key="1">
    <source>
        <dbReference type="SAM" id="MobiDB-lite"/>
    </source>
</evidence>
<evidence type="ECO:0000259" key="2">
    <source>
        <dbReference type="Pfam" id="PF26288"/>
    </source>
</evidence>
<feature type="compositionally biased region" description="Polar residues" evidence="1">
    <location>
        <begin position="486"/>
        <end position="505"/>
    </location>
</feature>
<dbReference type="Proteomes" id="UP000659654">
    <property type="component" value="Unassembled WGS sequence"/>
</dbReference>
<dbReference type="EMBL" id="CAJFDI010000004">
    <property type="protein sequence ID" value="CAD5226980.1"/>
    <property type="molecule type" value="Genomic_DNA"/>
</dbReference>
<name>A0A1I7S3Z2_BURXY</name>
<dbReference type="AlphaFoldDB" id="A0A1I7S3Z2"/>
<sequence length="626" mass="68170">MNPQFNAPQIQPLIPGLGFPVSNKLIRGVGQLSWLSPKAGLITCHQMSATVSFQLKDFCDHGVTDLTTVLRPGFRLAFQAVADEGKEWIGNYVSPCNEPDSPDAPELNLEDFESRSDSRAPTKDPYSHDFEVHALSFLLSIFQKNGLHNISLSSLHSRISNSGRDDLYRYIGSSSLKRRQFIERRSYIFHITEGDVVFLQPAEIYTTVLLLAGFLLRHGGATSSDSLFNFFNTSAHIPQAVKDSIMNNRYKFMEFLSQHQFAFAPFPSQFYVAVRRNLPYFDYALFIKRNFPACVFPPRGQAVTYTPGTIPNFGGFDQNAAAAADQLAITQFNSNNQMSYGGMFHPEDNSISTPRNPWTNNESNSNPVGPSPAFGASVDMGYGSAQMPKPLGSAGVIGGPMTRHNSVGSMGQGQQYDMVRHSNDLRVSCSPPISSLLGTIKAMVTNSGTQTEEFNEPRPIGVDPSCRCQCNCQASKRMENGYKNGKMSSPLKSNPASRQSSNGQTGVIAPPNSSGSTSSSNESGLGSMGEMHPFSSHIFDQMTSSPEPISSMTSLSNAVASTASIWGAPKVSNNNNQNPCFGFPQLITFPPPSGPVSSQSQQNANQGFYEPFSSKGLELKLTSLQL</sequence>
<feature type="region of interest" description="Disordered" evidence="1">
    <location>
        <begin position="349"/>
        <end position="372"/>
    </location>
</feature>
<dbReference type="EMBL" id="CAJFCV020000004">
    <property type="protein sequence ID" value="CAG9116577.1"/>
    <property type="molecule type" value="Genomic_DNA"/>
</dbReference>
<dbReference type="OrthoDB" id="5789077at2759"/>
<dbReference type="GO" id="GO:0005737">
    <property type="term" value="C:cytoplasm"/>
    <property type="evidence" value="ECO:0007669"/>
    <property type="project" value="TreeGrafter"/>
</dbReference>
<dbReference type="Proteomes" id="UP000582659">
    <property type="component" value="Unassembled WGS sequence"/>
</dbReference>
<gene>
    <name evidence="3" type="ORF">BXYJ_LOCUS9525</name>
</gene>
<evidence type="ECO:0000313" key="5">
    <source>
        <dbReference type="Proteomes" id="UP000659654"/>
    </source>
</evidence>
<dbReference type="WBParaSite" id="BXY_0772400.1">
    <property type="protein sequence ID" value="BXY_0772400.1"/>
    <property type="gene ID" value="BXY_0772400"/>
</dbReference>
<feature type="domain" description="Lin-66-like winged helix" evidence="2">
    <location>
        <begin position="120"/>
        <end position="201"/>
    </location>
</feature>
<organism evidence="4 6">
    <name type="scientific">Bursaphelenchus xylophilus</name>
    <name type="common">Pinewood nematode worm</name>
    <name type="synonym">Aphelenchoides xylophilus</name>
    <dbReference type="NCBI Taxonomy" id="6326"/>
    <lineage>
        <taxon>Eukaryota</taxon>
        <taxon>Metazoa</taxon>
        <taxon>Ecdysozoa</taxon>
        <taxon>Nematoda</taxon>
        <taxon>Chromadorea</taxon>
        <taxon>Rhabditida</taxon>
        <taxon>Tylenchina</taxon>
        <taxon>Tylenchomorpha</taxon>
        <taxon>Aphelenchoidea</taxon>
        <taxon>Aphelenchoididae</taxon>
        <taxon>Bursaphelenchus</taxon>
    </lineage>
</organism>
<keyword evidence="5" id="KW-1185">Reference proteome</keyword>
<evidence type="ECO:0000313" key="3">
    <source>
        <dbReference type="EMBL" id="CAD5226980.1"/>
    </source>
</evidence>
<evidence type="ECO:0000313" key="4">
    <source>
        <dbReference type="Proteomes" id="UP000095284"/>
    </source>
</evidence>
<dbReference type="eggNOG" id="ENOG502SF1N">
    <property type="taxonomic scope" value="Eukaryota"/>
</dbReference>
<feature type="compositionally biased region" description="Acidic residues" evidence="1">
    <location>
        <begin position="100"/>
        <end position="111"/>
    </location>
</feature>
<proteinExistence type="predicted"/>
<reference evidence="3" key="2">
    <citation type="submission" date="2020-09" db="EMBL/GenBank/DDBJ databases">
        <authorList>
            <person name="Kikuchi T."/>
        </authorList>
    </citation>
    <scope>NUCLEOTIDE SEQUENCE</scope>
    <source>
        <strain evidence="3">Ka4C1</strain>
    </source>
</reference>
<feature type="compositionally biased region" description="Low complexity" evidence="1">
    <location>
        <begin position="513"/>
        <end position="529"/>
    </location>
</feature>
<evidence type="ECO:0000313" key="6">
    <source>
        <dbReference type="WBParaSite" id="BXY_0772400.1"/>
    </source>
</evidence>
<dbReference type="Proteomes" id="UP000095284">
    <property type="component" value="Unplaced"/>
</dbReference>
<feature type="compositionally biased region" description="Basic and acidic residues" evidence="1">
    <location>
        <begin position="112"/>
        <end position="124"/>
    </location>
</feature>
<reference evidence="6" key="1">
    <citation type="submission" date="2016-11" db="UniProtKB">
        <authorList>
            <consortium name="WormBaseParasite"/>
        </authorList>
    </citation>
    <scope>IDENTIFICATION</scope>
</reference>
<dbReference type="PANTHER" id="PTHR36949">
    <property type="entry name" value="PROTEIN CBR-LIN-66"/>
    <property type="match status" value="1"/>
</dbReference>
<dbReference type="InterPro" id="IPR058991">
    <property type="entry name" value="Lin-66-like_WHD"/>
</dbReference>
<feature type="compositionally biased region" description="Polar residues" evidence="1">
    <location>
        <begin position="349"/>
        <end position="368"/>
    </location>
</feature>
<dbReference type="GO" id="GO:0010629">
    <property type="term" value="P:negative regulation of gene expression"/>
    <property type="evidence" value="ECO:0007669"/>
    <property type="project" value="TreeGrafter"/>
</dbReference>